<gene>
    <name evidence="1" type="ORF">HPB49_009182</name>
</gene>
<organism evidence="1 2">
    <name type="scientific">Dermacentor silvarum</name>
    <name type="common">Tick</name>
    <dbReference type="NCBI Taxonomy" id="543639"/>
    <lineage>
        <taxon>Eukaryota</taxon>
        <taxon>Metazoa</taxon>
        <taxon>Ecdysozoa</taxon>
        <taxon>Arthropoda</taxon>
        <taxon>Chelicerata</taxon>
        <taxon>Arachnida</taxon>
        <taxon>Acari</taxon>
        <taxon>Parasitiformes</taxon>
        <taxon>Ixodida</taxon>
        <taxon>Ixodoidea</taxon>
        <taxon>Ixodidae</taxon>
        <taxon>Rhipicephalinae</taxon>
        <taxon>Dermacentor</taxon>
    </lineage>
</organism>
<sequence length="582" mass="65863">MQLAKHHHPKVYARVTRSQHVDEAEEEITITVISVYLGELQRSGEPSDVGGDSFCCQNEVAKIARYVNTSLDPCQDFFSYVCSNAITYKHSEDTNVVAMLQRAVITGMMPKGVPMRQAGHFLKAYYKTCVQTISNRHSCATAFVTALQRNEADLLREVDSRKAMMFIMVSALKYGLGSCIAFSYQLGAKLRLDIDAICYQVDSILDYLNATVEALRKNADAVPTTEETLHTASLLCNKFQKFTPPVATYDPKQARNNFSRDVWNVLDLEAGLNAHGFELHDVKVIEVRKLRNIRVLYDFFAQEGLTGLKAAYLLWHTGVSCQKQFNAKGSGYSRGIFSICERSLYKMKELWGLFQAEVLTSRDKDIVAEEVFAAVRNAMHEQLRTSPLIAADDLDTLGSFFKNLTLQTPMSAAHASMPVPKATRDFAENPLRGRAYSLTVSSVRVSSTQATSTVWYHDTPVINYRYIVLSPIWYNFIFTGSASFRLLNIAALGQRLAELLWILTFYAIPWEAKTSLNARNFGHCFNDIYFKKFPYYEDTHLVFLSALGLSTVVKALNLSEWHTVRPAWSLWRLSHAQFFLYI</sequence>
<dbReference type="Proteomes" id="UP000821865">
    <property type="component" value="Chromosome 7"/>
</dbReference>
<name>A0ACB8CE07_DERSI</name>
<protein>
    <submittedName>
        <fullName evidence="1">Uncharacterized protein</fullName>
    </submittedName>
</protein>
<comment type="caution">
    <text evidence="1">The sequence shown here is derived from an EMBL/GenBank/DDBJ whole genome shotgun (WGS) entry which is preliminary data.</text>
</comment>
<keyword evidence="2" id="KW-1185">Reference proteome</keyword>
<reference evidence="1" key="1">
    <citation type="submission" date="2020-05" db="EMBL/GenBank/DDBJ databases">
        <title>Large-scale comparative analyses of tick genomes elucidate their genetic diversity and vector capacities.</title>
        <authorList>
            <person name="Jia N."/>
            <person name="Wang J."/>
            <person name="Shi W."/>
            <person name="Du L."/>
            <person name="Sun Y."/>
            <person name="Zhan W."/>
            <person name="Jiang J."/>
            <person name="Wang Q."/>
            <person name="Zhang B."/>
            <person name="Ji P."/>
            <person name="Sakyi L.B."/>
            <person name="Cui X."/>
            <person name="Yuan T."/>
            <person name="Jiang B."/>
            <person name="Yang W."/>
            <person name="Lam T.T.-Y."/>
            <person name="Chang Q."/>
            <person name="Ding S."/>
            <person name="Wang X."/>
            <person name="Zhu J."/>
            <person name="Ruan X."/>
            <person name="Zhao L."/>
            <person name="Wei J."/>
            <person name="Que T."/>
            <person name="Du C."/>
            <person name="Cheng J."/>
            <person name="Dai P."/>
            <person name="Han X."/>
            <person name="Huang E."/>
            <person name="Gao Y."/>
            <person name="Liu J."/>
            <person name="Shao H."/>
            <person name="Ye R."/>
            <person name="Li L."/>
            <person name="Wei W."/>
            <person name="Wang X."/>
            <person name="Wang C."/>
            <person name="Yang T."/>
            <person name="Huo Q."/>
            <person name="Li W."/>
            <person name="Guo W."/>
            <person name="Chen H."/>
            <person name="Zhou L."/>
            <person name="Ni X."/>
            <person name="Tian J."/>
            <person name="Zhou Y."/>
            <person name="Sheng Y."/>
            <person name="Liu T."/>
            <person name="Pan Y."/>
            <person name="Xia L."/>
            <person name="Li J."/>
            <person name="Zhao F."/>
            <person name="Cao W."/>
        </authorList>
    </citation>
    <scope>NUCLEOTIDE SEQUENCE</scope>
    <source>
        <strain evidence="1">Dsil-2018</strain>
    </source>
</reference>
<dbReference type="EMBL" id="CM023476">
    <property type="protein sequence ID" value="KAH7941005.1"/>
    <property type="molecule type" value="Genomic_DNA"/>
</dbReference>
<proteinExistence type="predicted"/>
<evidence type="ECO:0000313" key="2">
    <source>
        <dbReference type="Proteomes" id="UP000821865"/>
    </source>
</evidence>
<evidence type="ECO:0000313" key="1">
    <source>
        <dbReference type="EMBL" id="KAH7941005.1"/>
    </source>
</evidence>
<accession>A0ACB8CE07</accession>